<evidence type="ECO:0000313" key="4">
    <source>
        <dbReference type="Proteomes" id="UP001152604"/>
    </source>
</evidence>
<keyword evidence="1" id="KW-1133">Transmembrane helix</keyword>
<keyword evidence="4" id="KW-1185">Reference proteome</keyword>
<reference evidence="3" key="1">
    <citation type="submission" date="2022-03" db="EMBL/GenBank/DDBJ databases">
        <authorList>
            <person name="Brunel B."/>
        </authorList>
    </citation>
    <scope>NUCLEOTIDE SEQUENCE</scope>
    <source>
        <strain evidence="3">STM4922sample</strain>
    </source>
</reference>
<evidence type="ECO:0000259" key="2">
    <source>
        <dbReference type="Pfam" id="PF09335"/>
    </source>
</evidence>
<keyword evidence="1" id="KW-0812">Transmembrane</keyword>
<evidence type="ECO:0000313" key="3">
    <source>
        <dbReference type="EMBL" id="CAH2401810.1"/>
    </source>
</evidence>
<dbReference type="EMBL" id="CAKXZS010000023">
    <property type="protein sequence ID" value="CAH2401810.1"/>
    <property type="molecule type" value="Genomic_DNA"/>
</dbReference>
<keyword evidence="1" id="KW-0472">Membrane</keyword>
<gene>
    <name evidence="3" type="ORF">MES4922_30286</name>
</gene>
<proteinExistence type="predicted"/>
<sequence>MDAFAIYGGLFLVAFAAATILPSQSEVALAGLLATGSFSPAMLVVVASIGNILGAVVNWDLGRGLECFRDRPWFPLRPARLNRATNWYRCYGKWSLLLSWMPVVGDPLTVVAGVLREPLWSFVAIVALAKVSRRSGAGPDVKPRSRTSIWSSAHAIARPYLPDRG</sequence>
<dbReference type="InterPro" id="IPR051311">
    <property type="entry name" value="DedA_domain"/>
</dbReference>
<evidence type="ECO:0000256" key="1">
    <source>
        <dbReference type="SAM" id="Phobius"/>
    </source>
</evidence>
<dbReference type="InterPro" id="IPR032816">
    <property type="entry name" value="VTT_dom"/>
</dbReference>
<feature type="domain" description="VTT" evidence="2">
    <location>
        <begin position="27"/>
        <end position="131"/>
    </location>
</feature>
<name>A0ABM9DZT8_9HYPH</name>
<dbReference type="Proteomes" id="UP001152604">
    <property type="component" value="Unassembled WGS sequence"/>
</dbReference>
<organism evidence="3 4">
    <name type="scientific">Mesorhizobium ventifaucium</name>
    <dbReference type="NCBI Taxonomy" id="666020"/>
    <lineage>
        <taxon>Bacteria</taxon>
        <taxon>Pseudomonadati</taxon>
        <taxon>Pseudomonadota</taxon>
        <taxon>Alphaproteobacteria</taxon>
        <taxon>Hyphomicrobiales</taxon>
        <taxon>Phyllobacteriaceae</taxon>
        <taxon>Mesorhizobium</taxon>
    </lineage>
</organism>
<accession>A0ABM9DZT8</accession>
<dbReference type="PANTHER" id="PTHR42709:SF4">
    <property type="entry name" value="INNER MEMBRANE PROTEIN YQAA"/>
    <property type="match status" value="1"/>
</dbReference>
<dbReference type="PANTHER" id="PTHR42709">
    <property type="entry name" value="ALKALINE PHOSPHATASE LIKE PROTEIN"/>
    <property type="match status" value="1"/>
</dbReference>
<protein>
    <recommendedName>
        <fullName evidence="2">VTT domain-containing protein</fullName>
    </recommendedName>
</protein>
<dbReference type="Pfam" id="PF09335">
    <property type="entry name" value="VTT_dom"/>
    <property type="match status" value="1"/>
</dbReference>
<comment type="caution">
    <text evidence="3">The sequence shown here is derived from an EMBL/GenBank/DDBJ whole genome shotgun (WGS) entry which is preliminary data.</text>
</comment>
<feature type="transmembrane region" description="Helical" evidence="1">
    <location>
        <begin position="40"/>
        <end position="61"/>
    </location>
</feature>
<dbReference type="RefSeq" id="WP_254026011.1">
    <property type="nucleotide sequence ID" value="NZ_CAKXZS010000023.1"/>
</dbReference>